<accession>A0A9P5NM19</accession>
<evidence type="ECO:0000313" key="2">
    <source>
        <dbReference type="Proteomes" id="UP000724874"/>
    </source>
</evidence>
<name>A0A9P5NM19_GYMJU</name>
<keyword evidence="2" id="KW-1185">Reference proteome</keyword>
<proteinExistence type="predicted"/>
<dbReference type="AlphaFoldDB" id="A0A9P5NM19"/>
<evidence type="ECO:0000313" key="1">
    <source>
        <dbReference type="EMBL" id="KAF8894962.1"/>
    </source>
</evidence>
<comment type="caution">
    <text evidence="1">The sequence shown here is derived from an EMBL/GenBank/DDBJ whole genome shotgun (WGS) entry which is preliminary data.</text>
</comment>
<dbReference type="OrthoDB" id="3366922at2759"/>
<gene>
    <name evidence="1" type="ORF">CPB84DRAFT_1963345</name>
</gene>
<dbReference type="Proteomes" id="UP000724874">
    <property type="component" value="Unassembled WGS sequence"/>
</dbReference>
<protein>
    <submittedName>
        <fullName evidence="1">Uncharacterized protein</fullName>
    </submittedName>
</protein>
<sequence>MPAEPVETILEEFEEFEPADRKAEQVATSFVQALDQTTFLLHQLIFEADPCLNVRLKLHQAPHRPFNGIDHMFVVTFGRLSYCDPPSWLDLDDRQSLTCLVDIAREILEVVIDGPEIDSVWAAFESVHDEESAIDEGEMEARLMGIEI</sequence>
<reference evidence="1" key="1">
    <citation type="submission" date="2020-11" db="EMBL/GenBank/DDBJ databases">
        <authorList>
            <consortium name="DOE Joint Genome Institute"/>
            <person name="Ahrendt S."/>
            <person name="Riley R."/>
            <person name="Andreopoulos W."/>
            <person name="LaButti K."/>
            <person name="Pangilinan J."/>
            <person name="Ruiz-duenas F.J."/>
            <person name="Barrasa J.M."/>
            <person name="Sanchez-Garcia M."/>
            <person name="Camarero S."/>
            <person name="Miyauchi S."/>
            <person name="Serrano A."/>
            <person name="Linde D."/>
            <person name="Babiker R."/>
            <person name="Drula E."/>
            <person name="Ayuso-Fernandez I."/>
            <person name="Pacheco R."/>
            <person name="Padilla G."/>
            <person name="Ferreira P."/>
            <person name="Barriuso J."/>
            <person name="Kellner H."/>
            <person name="Castanera R."/>
            <person name="Alfaro M."/>
            <person name="Ramirez L."/>
            <person name="Pisabarro A.G."/>
            <person name="Kuo A."/>
            <person name="Tritt A."/>
            <person name="Lipzen A."/>
            <person name="He G."/>
            <person name="Yan M."/>
            <person name="Ng V."/>
            <person name="Cullen D."/>
            <person name="Martin F."/>
            <person name="Rosso M.-N."/>
            <person name="Henrissat B."/>
            <person name="Hibbett D."/>
            <person name="Martinez A.T."/>
            <person name="Grigoriev I.V."/>
        </authorList>
    </citation>
    <scope>NUCLEOTIDE SEQUENCE</scope>
    <source>
        <strain evidence="1">AH 44721</strain>
    </source>
</reference>
<organism evidence="1 2">
    <name type="scientific">Gymnopilus junonius</name>
    <name type="common">Spectacular rustgill mushroom</name>
    <name type="synonym">Gymnopilus spectabilis subsp. junonius</name>
    <dbReference type="NCBI Taxonomy" id="109634"/>
    <lineage>
        <taxon>Eukaryota</taxon>
        <taxon>Fungi</taxon>
        <taxon>Dikarya</taxon>
        <taxon>Basidiomycota</taxon>
        <taxon>Agaricomycotina</taxon>
        <taxon>Agaricomycetes</taxon>
        <taxon>Agaricomycetidae</taxon>
        <taxon>Agaricales</taxon>
        <taxon>Agaricineae</taxon>
        <taxon>Hymenogastraceae</taxon>
        <taxon>Gymnopilus</taxon>
    </lineage>
</organism>
<dbReference type="EMBL" id="JADNYJ010000063">
    <property type="protein sequence ID" value="KAF8894962.1"/>
    <property type="molecule type" value="Genomic_DNA"/>
</dbReference>